<protein>
    <submittedName>
        <fullName evidence="1">Uncharacterized protein</fullName>
    </submittedName>
</protein>
<accession>A0A7U2F2H5</accession>
<dbReference type="Proteomes" id="UP000663193">
    <property type="component" value="Chromosome 5"/>
</dbReference>
<dbReference type="VEuPathDB" id="FungiDB:JI435_407360"/>
<dbReference type="EMBL" id="CP069027">
    <property type="protein sequence ID" value="QRC95435.1"/>
    <property type="molecule type" value="Genomic_DNA"/>
</dbReference>
<proteinExistence type="predicted"/>
<dbReference type="AlphaFoldDB" id="A0A7U2F2H5"/>
<reference evidence="2" key="1">
    <citation type="journal article" date="2021" name="BMC Genomics">
        <title>Chromosome-level genome assembly and manually-curated proteome of model necrotroph Parastagonospora nodorum Sn15 reveals a genome-wide trove of candidate effector homologs, and redundancy of virulence-related functions within an accessory chromosome.</title>
        <authorList>
            <person name="Bertazzoni S."/>
            <person name="Jones D.A.B."/>
            <person name="Phan H.T."/>
            <person name="Tan K.-C."/>
            <person name="Hane J.K."/>
        </authorList>
    </citation>
    <scope>NUCLEOTIDE SEQUENCE [LARGE SCALE GENOMIC DNA]</scope>
    <source>
        <strain evidence="2">SN15 / ATCC MYA-4574 / FGSC 10173)</strain>
    </source>
</reference>
<gene>
    <name evidence="1" type="ORF">JI435_407360</name>
</gene>
<organism evidence="1 2">
    <name type="scientific">Phaeosphaeria nodorum (strain SN15 / ATCC MYA-4574 / FGSC 10173)</name>
    <name type="common">Glume blotch fungus</name>
    <name type="synonym">Parastagonospora nodorum</name>
    <dbReference type="NCBI Taxonomy" id="321614"/>
    <lineage>
        <taxon>Eukaryota</taxon>
        <taxon>Fungi</taxon>
        <taxon>Dikarya</taxon>
        <taxon>Ascomycota</taxon>
        <taxon>Pezizomycotina</taxon>
        <taxon>Dothideomycetes</taxon>
        <taxon>Pleosporomycetidae</taxon>
        <taxon>Pleosporales</taxon>
        <taxon>Pleosporineae</taxon>
        <taxon>Phaeosphaeriaceae</taxon>
        <taxon>Parastagonospora</taxon>
    </lineage>
</organism>
<evidence type="ECO:0000313" key="2">
    <source>
        <dbReference type="Proteomes" id="UP000663193"/>
    </source>
</evidence>
<name>A0A7U2F2H5_PHANO</name>
<keyword evidence="2" id="KW-1185">Reference proteome</keyword>
<evidence type="ECO:0000313" key="1">
    <source>
        <dbReference type="EMBL" id="QRC95435.1"/>
    </source>
</evidence>
<sequence>MTAYRCDRMRRRMIACHTDPRPRKNLPSTCESEISGQQNDVAQILSRRTTPPAKLQQGLGSRIIKLSCHY</sequence>